<organism evidence="5 6">
    <name type="scientific">Tagetes erecta</name>
    <name type="common">African marigold</name>
    <dbReference type="NCBI Taxonomy" id="13708"/>
    <lineage>
        <taxon>Eukaryota</taxon>
        <taxon>Viridiplantae</taxon>
        <taxon>Streptophyta</taxon>
        <taxon>Embryophyta</taxon>
        <taxon>Tracheophyta</taxon>
        <taxon>Spermatophyta</taxon>
        <taxon>Magnoliopsida</taxon>
        <taxon>eudicotyledons</taxon>
        <taxon>Gunneridae</taxon>
        <taxon>Pentapetalae</taxon>
        <taxon>asterids</taxon>
        <taxon>campanulids</taxon>
        <taxon>Asterales</taxon>
        <taxon>Asteraceae</taxon>
        <taxon>Asteroideae</taxon>
        <taxon>Heliantheae alliance</taxon>
        <taxon>Tageteae</taxon>
        <taxon>Tagetes</taxon>
    </lineage>
</organism>
<dbReference type="Pfam" id="PF02115">
    <property type="entry name" value="Rho_GDI"/>
    <property type="match status" value="1"/>
</dbReference>
<dbReference type="Gene3D" id="2.70.50.30">
    <property type="entry name" value="Coagulation Factor XIII, subunit A, domain 1"/>
    <property type="match status" value="1"/>
</dbReference>
<evidence type="ECO:0000256" key="4">
    <source>
        <dbReference type="SAM" id="MobiDB-lite"/>
    </source>
</evidence>
<evidence type="ECO:0000256" key="1">
    <source>
        <dbReference type="ARBA" id="ARBA00004496"/>
    </source>
</evidence>
<reference evidence="5" key="1">
    <citation type="journal article" date="2023" name="bioRxiv">
        <title>Improved chromosome-level genome assembly for marigold (Tagetes erecta).</title>
        <authorList>
            <person name="Jiang F."/>
            <person name="Yuan L."/>
            <person name="Wang S."/>
            <person name="Wang H."/>
            <person name="Xu D."/>
            <person name="Wang A."/>
            <person name="Fan W."/>
        </authorList>
    </citation>
    <scope>NUCLEOTIDE SEQUENCE</scope>
    <source>
        <strain evidence="5">WSJ</strain>
        <tissue evidence="5">Leaf</tissue>
    </source>
</reference>
<comment type="similarity">
    <text evidence="2">Belongs to the Rho GDI family.</text>
</comment>
<dbReference type="GO" id="GO:0007266">
    <property type="term" value="P:Rho protein signal transduction"/>
    <property type="evidence" value="ECO:0007669"/>
    <property type="project" value="InterPro"/>
</dbReference>
<evidence type="ECO:0008006" key="7">
    <source>
        <dbReference type="Google" id="ProtNLM"/>
    </source>
</evidence>
<dbReference type="SUPFAM" id="SSF81296">
    <property type="entry name" value="E set domains"/>
    <property type="match status" value="1"/>
</dbReference>
<sequence length="334" mass="38112">MNLEQSSLYMSPLPLARVHGGPLLPLSSILISPLFSFHFLGSSLLISLLQNRYSNFFSLFPTTDIISHSTNSFFFLPISSITTWILSHSSPIPYLPFHESMSITAEPVSTEENKNGFEEKQSMKKTETEYESSVYETEDDEEEDDAEDNKIELGPQCTLKDQIEKDKDDESLRKWKEQLLGNVDLNDVGESLEPEVKIISLSISSPGRSDIVLAVPEDGKPKGLWFTLKEGCRYSLKFKFHVRHNIVSGLKYTNNVWRTGVKVDRVKQMLGTFSPQQEAYTYEMPEETTPSGFFARGSYSAKTKFVDDDNKCYLEINYTFDIRKDWADVEKEKA</sequence>
<dbReference type="GO" id="GO:0016020">
    <property type="term" value="C:membrane"/>
    <property type="evidence" value="ECO:0007669"/>
    <property type="project" value="TreeGrafter"/>
</dbReference>
<gene>
    <name evidence="5" type="ORF">QVD17_05613</name>
</gene>
<protein>
    <recommendedName>
        <fullName evidence="7">Rho GDP-dissociation inhibitor 1</fullName>
    </recommendedName>
</protein>
<dbReference type="PANTHER" id="PTHR10980">
    <property type="entry name" value="RHO GDP-DISSOCIATION INHIBITOR"/>
    <property type="match status" value="1"/>
</dbReference>
<evidence type="ECO:0000313" key="6">
    <source>
        <dbReference type="Proteomes" id="UP001229421"/>
    </source>
</evidence>
<dbReference type="FunFam" id="2.70.50.30:FF:000002">
    <property type="entry name" value="Rho GDP-dissociation inhibitor 1"/>
    <property type="match status" value="1"/>
</dbReference>
<dbReference type="PRINTS" id="PR00492">
    <property type="entry name" value="RHOGDI"/>
</dbReference>
<dbReference type="GO" id="GO:0005094">
    <property type="term" value="F:Rho GDP-dissociation inhibitor activity"/>
    <property type="evidence" value="ECO:0007669"/>
    <property type="project" value="InterPro"/>
</dbReference>
<proteinExistence type="inferred from homology"/>
<evidence type="ECO:0000313" key="5">
    <source>
        <dbReference type="EMBL" id="KAK1439793.1"/>
    </source>
</evidence>
<evidence type="ECO:0000256" key="2">
    <source>
        <dbReference type="ARBA" id="ARBA00009758"/>
    </source>
</evidence>
<name>A0AAD8LHW0_TARER</name>
<dbReference type="EMBL" id="JAUHHV010000001">
    <property type="protein sequence ID" value="KAK1439793.1"/>
    <property type="molecule type" value="Genomic_DNA"/>
</dbReference>
<dbReference type="AlphaFoldDB" id="A0AAD8LHW0"/>
<feature type="compositionally biased region" description="Acidic residues" evidence="4">
    <location>
        <begin position="136"/>
        <end position="147"/>
    </location>
</feature>
<dbReference type="Proteomes" id="UP001229421">
    <property type="component" value="Unassembled WGS sequence"/>
</dbReference>
<dbReference type="InterPro" id="IPR024792">
    <property type="entry name" value="RhoGDI_dom_sf"/>
</dbReference>
<dbReference type="InterPro" id="IPR014756">
    <property type="entry name" value="Ig_E-set"/>
</dbReference>
<keyword evidence="6" id="KW-1185">Reference proteome</keyword>
<keyword evidence="3" id="KW-0963">Cytoplasm</keyword>
<comment type="caution">
    <text evidence="5">The sequence shown here is derived from an EMBL/GenBank/DDBJ whole genome shotgun (WGS) entry which is preliminary data.</text>
</comment>
<comment type="subcellular location">
    <subcellularLocation>
        <location evidence="1">Cytoplasm</location>
    </subcellularLocation>
</comment>
<feature type="compositionally biased region" description="Basic and acidic residues" evidence="4">
    <location>
        <begin position="111"/>
        <end position="128"/>
    </location>
</feature>
<accession>A0AAD8LHW0</accession>
<dbReference type="InterPro" id="IPR000406">
    <property type="entry name" value="Rho_GDI"/>
</dbReference>
<dbReference type="GO" id="GO:0005829">
    <property type="term" value="C:cytosol"/>
    <property type="evidence" value="ECO:0007669"/>
    <property type="project" value="TreeGrafter"/>
</dbReference>
<feature type="region of interest" description="Disordered" evidence="4">
    <location>
        <begin position="107"/>
        <end position="165"/>
    </location>
</feature>
<dbReference type="PANTHER" id="PTHR10980:SF3">
    <property type="entry name" value="LD16419P"/>
    <property type="match status" value="1"/>
</dbReference>
<evidence type="ECO:0000256" key="3">
    <source>
        <dbReference type="ARBA" id="ARBA00022490"/>
    </source>
</evidence>